<dbReference type="EnsemblProtists" id="EKX38749">
    <property type="protein sequence ID" value="EKX38749"/>
    <property type="gene ID" value="GUITHDRAFT_154614"/>
</dbReference>
<dbReference type="KEGG" id="gtt:GUITHDRAFT_154614"/>
<keyword evidence="3" id="KW-1185">Reference proteome</keyword>
<gene>
    <name evidence="1" type="ORF">GUITHDRAFT_154614</name>
</gene>
<dbReference type="RefSeq" id="XP_005825729.1">
    <property type="nucleotide sequence ID" value="XM_005825672.1"/>
</dbReference>
<reference evidence="2" key="3">
    <citation type="submission" date="2016-03" db="UniProtKB">
        <authorList>
            <consortium name="EnsemblProtists"/>
        </authorList>
    </citation>
    <scope>IDENTIFICATION</scope>
</reference>
<accession>L1IS74</accession>
<name>L1IS74_GUITC</name>
<reference evidence="3" key="2">
    <citation type="submission" date="2012-11" db="EMBL/GenBank/DDBJ databases">
        <authorList>
            <person name="Kuo A."/>
            <person name="Curtis B.A."/>
            <person name="Tanifuji G."/>
            <person name="Burki F."/>
            <person name="Gruber A."/>
            <person name="Irimia M."/>
            <person name="Maruyama S."/>
            <person name="Arias M.C."/>
            <person name="Ball S.G."/>
            <person name="Gile G.H."/>
            <person name="Hirakawa Y."/>
            <person name="Hopkins J.F."/>
            <person name="Rensing S.A."/>
            <person name="Schmutz J."/>
            <person name="Symeonidi A."/>
            <person name="Elias M."/>
            <person name="Eveleigh R.J."/>
            <person name="Herman E.K."/>
            <person name="Klute M.J."/>
            <person name="Nakayama T."/>
            <person name="Obornik M."/>
            <person name="Reyes-Prieto A."/>
            <person name="Armbrust E.V."/>
            <person name="Aves S.J."/>
            <person name="Beiko R.G."/>
            <person name="Coutinho P."/>
            <person name="Dacks J.B."/>
            <person name="Durnford D.G."/>
            <person name="Fast N.M."/>
            <person name="Green B.R."/>
            <person name="Grisdale C."/>
            <person name="Hempe F."/>
            <person name="Henrissat B."/>
            <person name="Hoppner M.P."/>
            <person name="Ishida K.-I."/>
            <person name="Kim E."/>
            <person name="Koreny L."/>
            <person name="Kroth P.G."/>
            <person name="Liu Y."/>
            <person name="Malik S.-B."/>
            <person name="Maier U.G."/>
            <person name="McRose D."/>
            <person name="Mock T."/>
            <person name="Neilson J.A."/>
            <person name="Onodera N.T."/>
            <person name="Poole A.M."/>
            <person name="Pritham E.J."/>
            <person name="Richards T.A."/>
            <person name="Rocap G."/>
            <person name="Roy S.W."/>
            <person name="Sarai C."/>
            <person name="Schaack S."/>
            <person name="Shirato S."/>
            <person name="Slamovits C.H."/>
            <person name="Spencer D.F."/>
            <person name="Suzuki S."/>
            <person name="Worden A.Z."/>
            <person name="Zauner S."/>
            <person name="Barry K."/>
            <person name="Bell C."/>
            <person name="Bharti A.K."/>
            <person name="Crow J.A."/>
            <person name="Grimwood J."/>
            <person name="Kramer R."/>
            <person name="Lindquist E."/>
            <person name="Lucas S."/>
            <person name="Salamov A."/>
            <person name="McFadden G.I."/>
            <person name="Lane C.E."/>
            <person name="Keeling P.J."/>
            <person name="Gray M.W."/>
            <person name="Grigoriev I.V."/>
            <person name="Archibald J.M."/>
        </authorList>
    </citation>
    <scope>NUCLEOTIDE SEQUENCE</scope>
    <source>
        <strain evidence="3">CCMP2712</strain>
    </source>
</reference>
<dbReference type="Proteomes" id="UP000011087">
    <property type="component" value="Unassembled WGS sequence"/>
</dbReference>
<proteinExistence type="predicted"/>
<dbReference type="HOGENOM" id="CLU_1900219_0_0_1"/>
<dbReference type="EMBL" id="JH993045">
    <property type="protein sequence ID" value="EKX38749.1"/>
    <property type="molecule type" value="Genomic_DNA"/>
</dbReference>
<protein>
    <submittedName>
        <fullName evidence="1 2">Uncharacterized protein</fullName>
    </submittedName>
</protein>
<dbReference type="AlphaFoldDB" id="L1IS74"/>
<evidence type="ECO:0000313" key="3">
    <source>
        <dbReference type="Proteomes" id="UP000011087"/>
    </source>
</evidence>
<evidence type="ECO:0000313" key="2">
    <source>
        <dbReference type="EnsemblProtists" id="EKX38749"/>
    </source>
</evidence>
<dbReference type="PaxDb" id="55529-EKX38749"/>
<evidence type="ECO:0000313" key="1">
    <source>
        <dbReference type="EMBL" id="EKX38749.1"/>
    </source>
</evidence>
<dbReference type="GeneID" id="17295517"/>
<reference evidence="1 3" key="1">
    <citation type="journal article" date="2012" name="Nature">
        <title>Algal genomes reveal evolutionary mosaicism and the fate of nucleomorphs.</title>
        <authorList>
            <consortium name="DOE Joint Genome Institute"/>
            <person name="Curtis B.A."/>
            <person name="Tanifuji G."/>
            <person name="Burki F."/>
            <person name="Gruber A."/>
            <person name="Irimia M."/>
            <person name="Maruyama S."/>
            <person name="Arias M.C."/>
            <person name="Ball S.G."/>
            <person name="Gile G.H."/>
            <person name="Hirakawa Y."/>
            <person name="Hopkins J.F."/>
            <person name="Kuo A."/>
            <person name="Rensing S.A."/>
            <person name="Schmutz J."/>
            <person name="Symeonidi A."/>
            <person name="Elias M."/>
            <person name="Eveleigh R.J."/>
            <person name="Herman E.K."/>
            <person name="Klute M.J."/>
            <person name="Nakayama T."/>
            <person name="Obornik M."/>
            <person name="Reyes-Prieto A."/>
            <person name="Armbrust E.V."/>
            <person name="Aves S.J."/>
            <person name="Beiko R.G."/>
            <person name="Coutinho P."/>
            <person name="Dacks J.B."/>
            <person name="Durnford D.G."/>
            <person name="Fast N.M."/>
            <person name="Green B.R."/>
            <person name="Grisdale C.J."/>
            <person name="Hempel F."/>
            <person name="Henrissat B."/>
            <person name="Hoppner M.P."/>
            <person name="Ishida K."/>
            <person name="Kim E."/>
            <person name="Koreny L."/>
            <person name="Kroth P.G."/>
            <person name="Liu Y."/>
            <person name="Malik S.B."/>
            <person name="Maier U.G."/>
            <person name="McRose D."/>
            <person name="Mock T."/>
            <person name="Neilson J.A."/>
            <person name="Onodera N.T."/>
            <person name="Poole A.M."/>
            <person name="Pritham E.J."/>
            <person name="Richards T.A."/>
            <person name="Rocap G."/>
            <person name="Roy S.W."/>
            <person name="Sarai C."/>
            <person name="Schaack S."/>
            <person name="Shirato S."/>
            <person name="Slamovits C.H."/>
            <person name="Spencer D.F."/>
            <person name="Suzuki S."/>
            <person name="Worden A.Z."/>
            <person name="Zauner S."/>
            <person name="Barry K."/>
            <person name="Bell C."/>
            <person name="Bharti A.K."/>
            <person name="Crow J.A."/>
            <person name="Grimwood J."/>
            <person name="Kramer R."/>
            <person name="Lindquist E."/>
            <person name="Lucas S."/>
            <person name="Salamov A."/>
            <person name="McFadden G.I."/>
            <person name="Lane C.E."/>
            <person name="Keeling P.J."/>
            <person name="Gray M.W."/>
            <person name="Grigoriev I.V."/>
            <person name="Archibald J.M."/>
        </authorList>
    </citation>
    <scope>NUCLEOTIDE SEQUENCE</scope>
    <source>
        <strain evidence="1 3">CCMP2712</strain>
    </source>
</reference>
<sequence length="134" mass="15293">MRSWHWTSGLTEKLKDRFLSIKERLHGIVRVVRDGWTERRRSRSVLPVLLHRFRGLIDRVMDATKAATSSSSRKLKELVSAVSSTIRVLHEQAVRKDLKFLACVVGVEEMSSRLVADISTKRAANLIVKEILSN</sequence>
<organism evidence="1">
    <name type="scientific">Guillardia theta (strain CCMP2712)</name>
    <name type="common">Cryptophyte</name>
    <dbReference type="NCBI Taxonomy" id="905079"/>
    <lineage>
        <taxon>Eukaryota</taxon>
        <taxon>Cryptophyceae</taxon>
        <taxon>Pyrenomonadales</taxon>
        <taxon>Geminigeraceae</taxon>
        <taxon>Guillardia</taxon>
    </lineage>
</organism>